<proteinExistence type="predicted"/>
<gene>
    <name evidence="2" type="ORF">MCOR_12132</name>
</gene>
<keyword evidence="1" id="KW-0812">Transmembrane</keyword>
<dbReference type="Gene3D" id="1.20.1070.10">
    <property type="entry name" value="Rhodopsin 7-helix transmembrane proteins"/>
    <property type="match status" value="1"/>
</dbReference>
<organism evidence="2 3">
    <name type="scientific">Mytilus coruscus</name>
    <name type="common">Sea mussel</name>
    <dbReference type="NCBI Taxonomy" id="42192"/>
    <lineage>
        <taxon>Eukaryota</taxon>
        <taxon>Metazoa</taxon>
        <taxon>Spiralia</taxon>
        <taxon>Lophotrochozoa</taxon>
        <taxon>Mollusca</taxon>
        <taxon>Bivalvia</taxon>
        <taxon>Autobranchia</taxon>
        <taxon>Pteriomorphia</taxon>
        <taxon>Mytilida</taxon>
        <taxon>Mytiloidea</taxon>
        <taxon>Mytilidae</taxon>
        <taxon>Mytilinae</taxon>
        <taxon>Mytilus</taxon>
    </lineage>
</organism>
<dbReference type="EMBL" id="CACVKT020002094">
    <property type="protein sequence ID" value="CAC5374916.1"/>
    <property type="molecule type" value="Genomic_DNA"/>
</dbReference>
<name>A0A6J8AWI9_MYTCO</name>
<accession>A0A6J8AWI9</accession>
<keyword evidence="3" id="KW-1185">Reference proteome</keyword>
<keyword evidence="1" id="KW-1133">Transmembrane helix</keyword>
<dbReference type="Proteomes" id="UP000507470">
    <property type="component" value="Unassembled WGS sequence"/>
</dbReference>
<dbReference type="OrthoDB" id="10378740at2759"/>
<evidence type="ECO:0000313" key="2">
    <source>
        <dbReference type="EMBL" id="CAC5374916.1"/>
    </source>
</evidence>
<reference evidence="2 3" key="1">
    <citation type="submission" date="2020-06" db="EMBL/GenBank/DDBJ databases">
        <authorList>
            <person name="Li R."/>
            <person name="Bekaert M."/>
        </authorList>
    </citation>
    <scope>NUCLEOTIDE SEQUENCE [LARGE SCALE GENOMIC DNA]</scope>
    <source>
        <strain evidence="3">wild</strain>
    </source>
</reference>
<evidence type="ECO:0000256" key="1">
    <source>
        <dbReference type="SAM" id="Phobius"/>
    </source>
</evidence>
<sequence length="268" mass="31577">MKKKPRSAKKPKRKRKQNDLYYYTVGKSFGIILKCDEISKDTMSFAKSNLELGKPYKERKSIKNVFFKNNFHKTQKTDFTAQNMKNGSKVNAKNNEEFSLSNNRISKRSFSVEDISHTKVRKVTRFASAFNIPELSNQVEKGRNNPSCSFHSEPDESTVNIFDYNRKPKKTKMAAARRSHKYKMINTVLILIILSMIIGYLPEIVLNMIDIFTPSWMLHMQDTTRSFYQLFKRFYVITYITNPILYNLMDVEFVEHLRSIFQTCRREP</sequence>
<dbReference type="SUPFAM" id="SSF81321">
    <property type="entry name" value="Family A G protein-coupled receptor-like"/>
    <property type="match status" value="1"/>
</dbReference>
<keyword evidence="1" id="KW-0472">Membrane</keyword>
<evidence type="ECO:0000313" key="3">
    <source>
        <dbReference type="Proteomes" id="UP000507470"/>
    </source>
</evidence>
<protein>
    <submittedName>
        <fullName evidence="2">NTSR1</fullName>
    </submittedName>
</protein>
<feature type="transmembrane region" description="Helical" evidence="1">
    <location>
        <begin position="182"/>
        <end position="201"/>
    </location>
</feature>
<dbReference type="AlphaFoldDB" id="A0A6J8AWI9"/>